<dbReference type="CDD" id="cd00347">
    <property type="entry name" value="Flavin_utilizing_monoxygenases"/>
    <property type="match status" value="1"/>
</dbReference>
<reference evidence="4 5" key="1">
    <citation type="submission" date="2020-04" db="EMBL/GenBank/DDBJ databases">
        <title>Staphylococcus species from domestic dog.</title>
        <authorList>
            <person name="Paterson G.K."/>
        </authorList>
    </citation>
    <scope>NUCLEOTIDE SEQUENCE [LARGE SCALE GENOMIC DNA]</scope>
    <source>
        <strain evidence="4 5">H16/1A</strain>
    </source>
</reference>
<dbReference type="InterPro" id="IPR036661">
    <property type="entry name" value="Luciferase-like_sf"/>
</dbReference>
<dbReference type="Gene3D" id="3.20.20.30">
    <property type="entry name" value="Luciferase-like domain"/>
    <property type="match status" value="1"/>
</dbReference>
<evidence type="ECO:0000256" key="2">
    <source>
        <dbReference type="SAM" id="MobiDB-lite"/>
    </source>
</evidence>
<proteinExistence type="predicted"/>
<dbReference type="InterPro" id="IPR019949">
    <property type="entry name" value="CmoO-like"/>
</dbReference>
<evidence type="ECO:0000259" key="3">
    <source>
        <dbReference type="Pfam" id="PF00296"/>
    </source>
</evidence>
<comment type="similarity">
    <text evidence="1">To bacterial alkanal monooxygenase alpha and beta chains.</text>
</comment>
<dbReference type="InterPro" id="IPR050766">
    <property type="entry name" value="Bact_Lucif_Oxidored"/>
</dbReference>
<sequence>MRLSILDYSPIFEGRTATDALRHTVELAQYAESLGYYRYWLAEHHKVSSVATSAPEILATMLLEQTSKIRMGAGGIMLPHYSAYKMAEIFKMLEARHPGRTDIALGHSKSYHIVHEALNEGKTDGPSFDQQLEDLYKYFNDDTTTPHRFKTLVAMPQTTTQPQIAILGSSENSAKRAGRLGAIFVFAPLGQKTQAKKRITTLYRNTFLEHHPNQSPYLIVSTFVLAHQDDAYRQQLENSLHYWLQRVHYLKQPEHYDSPESIQHHQWSEREKEKRAQNEKRVISGNAETVQQRLQALSDYFEADEILVLPQVFGEANRKKTLELIAPLTHS</sequence>
<feature type="region of interest" description="Disordered" evidence="2">
    <location>
        <begin position="258"/>
        <end position="280"/>
    </location>
</feature>
<dbReference type="PANTHER" id="PTHR30137">
    <property type="entry name" value="LUCIFERASE-LIKE MONOOXYGENASE"/>
    <property type="match status" value="1"/>
</dbReference>
<feature type="domain" description="Luciferase-like" evidence="3">
    <location>
        <begin position="1"/>
        <end position="297"/>
    </location>
</feature>
<keyword evidence="4" id="KW-0560">Oxidoreductase</keyword>
<dbReference type="NCBIfam" id="TIGR03558">
    <property type="entry name" value="oxido_grp_1"/>
    <property type="match status" value="1"/>
</dbReference>
<protein>
    <submittedName>
        <fullName evidence="4">MsnO8 family LLM class oxidoreductase</fullName>
        <ecNumber evidence="4">1.-.-.-</ecNumber>
    </submittedName>
</protein>
<evidence type="ECO:0000256" key="1">
    <source>
        <dbReference type="ARBA" id="ARBA00007789"/>
    </source>
</evidence>
<dbReference type="Pfam" id="PF00296">
    <property type="entry name" value="Bac_luciferase"/>
    <property type="match status" value="1"/>
</dbReference>
<dbReference type="EC" id="1.-.-.-" evidence="4"/>
<dbReference type="PANTHER" id="PTHR30137:SF20">
    <property type="entry name" value="N-ACETYL-S-ALKYLCYSTEINE MONOOXYGENASE"/>
    <property type="match status" value="1"/>
</dbReference>
<dbReference type="EMBL" id="JABANU010000006">
    <property type="protein sequence ID" value="MBI5974698.1"/>
    <property type="molecule type" value="Genomic_DNA"/>
</dbReference>
<evidence type="ECO:0000313" key="4">
    <source>
        <dbReference type="EMBL" id="MBI5974698.1"/>
    </source>
</evidence>
<dbReference type="SUPFAM" id="SSF51679">
    <property type="entry name" value="Bacterial luciferase-like"/>
    <property type="match status" value="1"/>
</dbReference>
<dbReference type="Proteomes" id="UP000751852">
    <property type="component" value="Unassembled WGS sequence"/>
</dbReference>
<comment type="caution">
    <text evidence="4">The sequence shown here is derived from an EMBL/GenBank/DDBJ whole genome shotgun (WGS) entry which is preliminary data.</text>
</comment>
<keyword evidence="5" id="KW-1185">Reference proteome</keyword>
<gene>
    <name evidence="4" type="ORF">HHH54_03670</name>
</gene>
<dbReference type="RefSeq" id="WP_198617480.1">
    <property type="nucleotide sequence ID" value="NZ_JABANU010000006.1"/>
</dbReference>
<evidence type="ECO:0000313" key="5">
    <source>
        <dbReference type="Proteomes" id="UP000751852"/>
    </source>
</evidence>
<organism evidence="4 5">
    <name type="scientific">Staphylococcus canis</name>
    <dbReference type="NCBI Taxonomy" id="2724942"/>
    <lineage>
        <taxon>Bacteria</taxon>
        <taxon>Bacillati</taxon>
        <taxon>Bacillota</taxon>
        <taxon>Bacilli</taxon>
        <taxon>Bacillales</taxon>
        <taxon>Staphylococcaceae</taxon>
        <taxon>Staphylococcus</taxon>
    </lineage>
</organism>
<dbReference type="GO" id="GO:0016491">
    <property type="term" value="F:oxidoreductase activity"/>
    <property type="evidence" value="ECO:0007669"/>
    <property type="project" value="UniProtKB-KW"/>
</dbReference>
<name>A0ABS0TAA1_9STAP</name>
<accession>A0ABS0TAA1</accession>
<dbReference type="InterPro" id="IPR011251">
    <property type="entry name" value="Luciferase-like_dom"/>
</dbReference>